<protein>
    <submittedName>
        <fullName evidence="3">Integral membrane protein</fullName>
    </submittedName>
</protein>
<evidence type="ECO:0000313" key="3">
    <source>
        <dbReference type="EMBL" id="CED90189.1"/>
    </source>
</evidence>
<keyword evidence="2" id="KW-0472">Membrane</keyword>
<reference evidence="3" key="1">
    <citation type="submission" date="2014-07" db="EMBL/GenBank/DDBJ databases">
        <authorList>
            <person name="Zhang J.E."/>
            <person name="Yang H."/>
            <person name="Guo J."/>
            <person name="Deng Z."/>
            <person name="Luo H."/>
            <person name="Luo M."/>
            <person name="Zhao B."/>
        </authorList>
    </citation>
    <scope>NUCLEOTIDE SEQUENCE</scope>
    <source>
        <strain evidence="3">AM4</strain>
    </source>
</reference>
<feature type="transmembrane region" description="Helical" evidence="2">
    <location>
        <begin position="297"/>
        <end position="318"/>
    </location>
</feature>
<accession>A0A1L7RHN5</accession>
<keyword evidence="2" id="KW-0812">Transmembrane</keyword>
<feature type="transmembrane region" description="Helical" evidence="2">
    <location>
        <begin position="189"/>
        <end position="211"/>
    </location>
</feature>
<evidence type="ECO:0000256" key="1">
    <source>
        <dbReference type="SAM" id="MobiDB-lite"/>
    </source>
</evidence>
<evidence type="ECO:0000256" key="2">
    <source>
        <dbReference type="SAM" id="Phobius"/>
    </source>
</evidence>
<dbReference type="AlphaFoldDB" id="A0A1L7RHN5"/>
<proteinExistence type="predicted"/>
<feature type="region of interest" description="Disordered" evidence="1">
    <location>
        <begin position="1"/>
        <end position="56"/>
    </location>
</feature>
<feature type="compositionally biased region" description="Pro residues" evidence="1">
    <location>
        <begin position="1"/>
        <end position="13"/>
    </location>
</feature>
<keyword evidence="2" id="KW-1133">Transmembrane helix</keyword>
<feature type="transmembrane region" description="Helical" evidence="2">
    <location>
        <begin position="231"/>
        <end position="261"/>
    </location>
</feature>
<dbReference type="EMBL" id="LK995469">
    <property type="protein sequence ID" value="CED90189.1"/>
    <property type="molecule type" value="Genomic_DNA"/>
</dbReference>
<sequence>MPDSTPPDSPKPNSPARVGDEPPASAAFPTRVDNGAPAGGAPGARPAPESSPTSRPSLASLPHWAAVLVVWAATSALSLLILRLGAQDTGPTVWAPASPSWMQHASFWDSGWYERIVREGYPTQLPTDANGTVQQNAWAFMPLLPLLARALAWTGWSFYACATVVSLVASALAAQVMDRWLAPRVGTAASLWAVALVWGSPCAVVLQLPYAESLGLLAVALALLLAERGRFLAAAPAVVAAAFARPLGVPLTAALGLWWLWETACARRSTTTPSAGGALELSGAGDAPLGPSARRGLLGLTGVAAASALAWPLLAWAVTGRADAYTATETSWRGGELTPLLPWLTRSGWWVGDHLGPLLLAGFVMVGALALSAPSLRRLGRPAWLWCVGYCLYLLVFFDPTTSVLRLLLPLAPAGWALAARTTPRVRATLLALGMVGQVFWVSWVWDGFGAITWVP</sequence>
<feature type="transmembrane region" description="Helical" evidence="2">
    <location>
        <begin position="383"/>
        <end position="398"/>
    </location>
</feature>
<name>A0A1L7RHN5_9ACTO</name>
<feature type="transmembrane region" description="Helical" evidence="2">
    <location>
        <begin position="156"/>
        <end position="177"/>
    </location>
</feature>
<gene>
    <name evidence="3" type="ORF">AAM4_0294</name>
</gene>
<feature type="transmembrane region" description="Helical" evidence="2">
    <location>
        <begin position="349"/>
        <end position="371"/>
    </location>
</feature>
<organism evidence="3">
    <name type="scientific">Actinomyces succiniciruminis</name>
    <dbReference type="NCBI Taxonomy" id="1522002"/>
    <lineage>
        <taxon>Bacteria</taxon>
        <taxon>Bacillati</taxon>
        <taxon>Actinomycetota</taxon>
        <taxon>Actinomycetes</taxon>
        <taxon>Actinomycetales</taxon>
        <taxon>Actinomycetaceae</taxon>
        <taxon>Actinomyces</taxon>
    </lineage>
</organism>